<dbReference type="SUPFAM" id="SSF52266">
    <property type="entry name" value="SGNH hydrolase"/>
    <property type="match status" value="1"/>
</dbReference>
<reference evidence="4 5" key="1">
    <citation type="submission" date="2024-12" db="EMBL/GenBank/DDBJ databases">
        <title>Forecasting of Potato common scab and diversities of Pathogenic streptomyces spp. in china.</title>
        <authorList>
            <person name="Handique U."/>
            <person name="Wu J."/>
        </authorList>
    </citation>
    <scope>NUCLEOTIDE SEQUENCE [LARGE SCALE GENOMIC DNA]</scope>
    <source>
        <strain evidence="4 5">ZRIMU1585</strain>
    </source>
</reference>
<evidence type="ECO:0000259" key="3">
    <source>
        <dbReference type="Pfam" id="PF13472"/>
    </source>
</evidence>
<dbReference type="Pfam" id="PF13472">
    <property type="entry name" value="Lipase_GDSL_2"/>
    <property type="match status" value="1"/>
</dbReference>
<feature type="domain" description="SGNH hydrolase-type esterase" evidence="3">
    <location>
        <begin position="261"/>
        <end position="456"/>
    </location>
</feature>
<feature type="region of interest" description="Disordered" evidence="1">
    <location>
        <begin position="1"/>
        <end position="31"/>
    </location>
</feature>
<sequence>MTRHDGEGSGGSGAPHARRSGHRDPRHPLPRHLPHHVLLSAVLAVIVGLSAAIYIGVDAGDGGRRGQDTLASSRTGPHSAAAASTGVWVGSWAAAPVGSEPLTEPDGTAGRTVRNVVHTSVGGTSARITLSNLYGTGALTVTSVTLAVAADDDGPAADPGTLRRLTFGGRPAISIPAGEQAVSDAVPLAVPGDTDVLVSLYTPTSAGPVTFHHRAQQTSYVADGEHTTDVTGTPYTGESTSWRYLTALDVLSEEADGTVVAFGDSITDGSTSTPGANRRWPDALADRLRAALADRDDDAPRYGVVNAGISGNRVLTGGGGRPAGNPSGLDRFDRDVLDRPHVKVVVIDLGVNDILRSRDTADPDAVLDGLRDLVRRAHAHGIKAVGTTLLPFRGHRGYTDAREDVRRRINAEIRSGSVYDTVVDVDRAMHDPYDPRRLRSEYDSGDHLHPSDRGYRKMARLIKWSQLKGAERAQL</sequence>
<comment type="caution">
    <text evidence="4">The sequence shown here is derived from an EMBL/GenBank/DDBJ whole genome shotgun (WGS) entry which is preliminary data.</text>
</comment>
<dbReference type="GO" id="GO:0016787">
    <property type="term" value="F:hydrolase activity"/>
    <property type="evidence" value="ECO:0007669"/>
    <property type="project" value="UniProtKB-KW"/>
</dbReference>
<name>A0ABW9IHL6_STRGJ</name>
<dbReference type="Gene3D" id="3.40.50.1110">
    <property type="entry name" value="SGNH hydrolase"/>
    <property type="match status" value="1"/>
</dbReference>
<keyword evidence="2" id="KW-0472">Membrane</keyword>
<proteinExistence type="predicted"/>
<evidence type="ECO:0000256" key="2">
    <source>
        <dbReference type="SAM" id="Phobius"/>
    </source>
</evidence>
<dbReference type="PANTHER" id="PTHR43784:SF2">
    <property type="entry name" value="GDSL-LIKE LIPASE_ACYLHYDROLASE, PUTATIVE (AFU_ORTHOLOGUE AFUA_2G00820)-RELATED"/>
    <property type="match status" value="1"/>
</dbReference>
<keyword evidence="4" id="KW-0378">Hydrolase</keyword>
<accession>A0ABW9IHL6</accession>
<dbReference type="CDD" id="cd01830">
    <property type="entry name" value="XynE_like"/>
    <property type="match status" value="1"/>
</dbReference>
<evidence type="ECO:0000313" key="5">
    <source>
        <dbReference type="Proteomes" id="UP001631993"/>
    </source>
</evidence>
<organism evidence="4 5">
    <name type="scientific">Streptomyces galilaeus</name>
    <dbReference type="NCBI Taxonomy" id="33899"/>
    <lineage>
        <taxon>Bacteria</taxon>
        <taxon>Bacillati</taxon>
        <taxon>Actinomycetota</taxon>
        <taxon>Actinomycetes</taxon>
        <taxon>Kitasatosporales</taxon>
        <taxon>Streptomycetaceae</taxon>
        <taxon>Streptomyces</taxon>
    </lineage>
</organism>
<keyword evidence="2" id="KW-0812">Transmembrane</keyword>
<dbReference type="RefSeq" id="WP_369278385.1">
    <property type="nucleotide sequence ID" value="NZ_JBJVMW010000014.1"/>
</dbReference>
<keyword evidence="5" id="KW-1185">Reference proteome</keyword>
<dbReference type="EMBL" id="JBJVNE010000005">
    <property type="protein sequence ID" value="MFM9646663.1"/>
    <property type="molecule type" value="Genomic_DNA"/>
</dbReference>
<evidence type="ECO:0000256" key="1">
    <source>
        <dbReference type="SAM" id="MobiDB-lite"/>
    </source>
</evidence>
<dbReference type="InterPro" id="IPR013830">
    <property type="entry name" value="SGNH_hydro"/>
</dbReference>
<dbReference type="InterPro" id="IPR053140">
    <property type="entry name" value="GDSL_Rv0518-like"/>
</dbReference>
<evidence type="ECO:0000313" key="4">
    <source>
        <dbReference type="EMBL" id="MFM9646663.1"/>
    </source>
</evidence>
<dbReference type="Proteomes" id="UP001631993">
    <property type="component" value="Unassembled WGS sequence"/>
</dbReference>
<keyword evidence="2" id="KW-1133">Transmembrane helix</keyword>
<protein>
    <submittedName>
        <fullName evidence="4">SGNH/GDSL hydrolase family protein</fullName>
    </submittedName>
</protein>
<feature type="transmembrane region" description="Helical" evidence="2">
    <location>
        <begin position="37"/>
        <end position="57"/>
    </location>
</feature>
<gene>
    <name evidence="4" type="ORF">ACKI1S_10980</name>
</gene>
<dbReference type="InterPro" id="IPR036514">
    <property type="entry name" value="SGNH_hydro_sf"/>
</dbReference>
<dbReference type="PANTHER" id="PTHR43784">
    <property type="entry name" value="GDSL-LIKE LIPASE/ACYLHYDROLASE, PUTATIVE (AFU_ORTHOLOGUE AFUA_2G00820)-RELATED"/>
    <property type="match status" value="1"/>
</dbReference>